<dbReference type="KEGG" id="spai:FPZ24_14265"/>
<dbReference type="OrthoDB" id="7429082at2"/>
<sequence>MAMIARLGLKARDPRTTVLLPSRMRIESAWSDACIHNVSARGLLVSADDAPRAGAYVEIRRGRAVIIGRAVWQKDRFFGVRTQDRIYLAVLQGGPAQNDNAPRNDRRHADRYQQDAAVARSLERNRAFARLFQFGVVALGVGFVGWIAASSVYSVLSKPAERITNAMAAAR</sequence>
<gene>
    <name evidence="2" type="ORF">FPZ24_14265</name>
</gene>
<dbReference type="EMBL" id="CP042306">
    <property type="protein sequence ID" value="QDZ08491.1"/>
    <property type="molecule type" value="Genomic_DNA"/>
</dbReference>
<feature type="transmembrane region" description="Helical" evidence="1">
    <location>
        <begin position="128"/>
        <end position="149"/>
    </location>
</feature>
<keyword evidence="1" id="KW-1133">Transmembrane helix</keyword>
<dbReference type="SUPFAM" id="SSF141371">
    <property type="entry name" value="PilZ domain-like"/>
    <property type="match status" value="1"/>
</dbReference>
<dbReference type="AlphaFoldDB" id="A0A5B8LK33"/>
<accession>A0A5B8LK33</accession>
<evidence type="ECO:0000313" key="3">
    <source>
        <dbReference type="Proteomes" id="UP000315673"/>
    </source>
</evidence>
<evidence type="ECO:0000313" key="2">
    <source>
        <dbReference type="EMBL" id="QDZ08491.1"/>
    </source>
</evidence>
<reference evidence="2 3" key="1">
    <citation type="submission" date="2019-07" db="EMBL/GenBank/DDBJ databases">
        <title>Full genome sequence of Sphingomonas sp. 4R-6-7(HKS19).</title>
        <authorList>
            <person name="Im W.-T."/>
        </authorList>
    </citation>
    <scope>NUCLEOTIDE SEQUENCE [LARGE SCALE GENOMIC DNA]</scope>
    <source>
        <strain evidence="2 3">HKS19</strain>
    </source>
</reference>
<evidence type="ECO:0000256" key="1">
    <source>
        <dbReference type="SAM" id="Phobius"/>
    </source>
</evidence>
<dbReference type="RefSeq" id="WP_146573070.1">
    <property type="nucleotide sequence ID" value="NZ_CP042306.1"/>
</dbReference>
<organism evidence="2 3">
    <name type="scientific">Sphingomonas panacisoli</name>
    <dbReference type="NCBI Taxonomy" id="1813879"/>
    <lineage>
        <taxon>Bacteria</taxon>
        <taxon>Pseudomonadati</taxon>
        <taxon>Pseudomonadota</taxon>
        <taxon>Alphaproteobacteria</taxon>
        <taxon>Sphingomonadales</taxon>
        <taxon>Sphingomonadaceae</taxon>
        <taxon>Sphingomonas</taxon>
    </lineage>
</organism>
<dbReference type="Proteomes" id="UP000315673">
    <property type="component" value="Chromosome"/>
</dbReference>
<name>A0A5B8LK33_9SPHN</name>
<keyword evidence="3" id="KW-1185">Reference proteome</keyword>
<keyword evidence="1" id="KW-0812">Transmembrane</keyword>
<keyword evidence="1" id="KW-0472">Membrane</keyword>
<proteinExistence type="predicted"/>
<protein>
    <submittedName>
        <fullName evidence="2">PilZ domain-containing protein</fullName>
    </submittedName>
</protein>